<gene>
    <name evidence="1" type="ORF">GE061_006861</name>
</gene>
<reference evidence="1" key="1">
    <citation type="journal article" date="2021" name="Mol. Ecol. Resour.">
        <title>Apolygus lucorum genome provides insights into omnivorousness and mesophyll feeding.</title>
        <authorList>
            <person name="Liu Y."/>
            <person name="Liu H."/>
            <person name="Wang H."/>
            <person name="Huang T."/>
            <person name="Liu B."/>
            <person name="Yang B."/>
            <person name="Yin L."/>
            <person name="Li B."/>
            <person name="Zhang Y."/>
            <person name="Zhang S."/>
            <person name="Jiang F."/>
            <person name="Zhang X."/>
            <person name="Ren Y."/>
            <person name="Wang B."/>
            <person name="Wang S."/>
            <person name="Lu Y."/>
            <person name="Wu K."/>
            <person name="Fan W."/>
            <person name="Wang G."/>
        </authorList>
    </citation>
    <scope>NUCLEOTIDE SEQUENCE</scope>
    <source>
        <strain evidence="1">12Hb</strain>
    </source>
</reference>
<name>A0A6A4J8F5_APOLU</name>
<dbReference type="Proteomes" id="UP000466442">
    <property type="component" value="Unassembled WGS sequence"/>
</dbReference>
<evidence type="ECO:0000313" key="1">
    <source>
        <dbReference type="EMBL" id="KAF6198838.1"/>
    </source>
</evidence>
<protein>
    <submittedName>
        <fullName evidence="1">Uncharacterized protein</fullName>
    </submittedName>
</protein>
<keyword evidence="2" id="KW-1185">Reference proteome</keyword>
<sequence>MVNSHATNSTGDTERIVTQISHYTKHKLHVTLIRGNFVGSIHSACDLEDLEELDEFLPREEEPELDYDQMRLIQIRQRGMGQDFQPRRPPTHAWQYCPPGRDPAQDMMNQVGALQSRAQFNLSRHRQLMRDNQCPPPEVPVGNLVDLGGDMMNQVAALHKNEKKDASGQGEL</sequence>
<evidence type="ECO:0000313" key="2">
    <source>
        <dbReference type="Proteomes" id="UP000466442"/>
    </source>
</evidence>
<dbReference type="AlphaFoldDB" id="A0A6A4J8F5"/>
<dbReference type="EMBL" id="WIXP02000015">
    <property type="protein sequence ID" value="KAF6198838.1"/>
    <property type="molecule type" value="Genomic_DNA"/>
</dbReference>
<accession>A0A6A4J8F5</accession>
<comment type="caution">
    <text evidence="1">The sequence shown here is derived from an EMBL/GenBank/DDBJ whole genome shotgun (WGS) entry which is preliminary data.</text>
</comment>
<proteinExistence type="predicted"/>
<organism evidence="1 2">
    <name type="scientific">Apolygus lucorum</name>
    <name type="common">Small green plant bug</name>
    <name type="synonym">Lygocoris lucorum</name>
    <dbReference type="NCBI Taxonomy" id="248454"/>
    <lineage>
        <taxon>Eukaryota</taxon>
        <taxon>Metazoa</taxon>
        <taxon>Ecdysozoa</taxon>
        <taxon>Arthropoda</taxon>
        <taxon>Hexapoda</taxon>
        <taxon>Insecta</taxon>
        <taxon>Pterygota</taxon>
        <taxon>Neoptera</taxon>
        <taxon>Paraneoptera</taxon>
        <taxon>Hemiptera</taxon>
        <taxon>Heteroptera</taxon>
        <taxon>Panheteroptera</taxon>
        <taxon>Cimicomorpha</taxon>
        <taxon>Miridae</taxon>
        <taxon>Mirini</taxon>
        <taxon>Apolygus</taxon>
    </lineage>
</organism>